<dbReference type="Gene3D" id="2.30.30.140">
    <property type="match status" value="2"/>
</dbReference>
<evidence type="ECO:0000259" key="9">
    <source>
        <dbReference type="PROSITE" id="PS51203"/>
    </source>
</evidence>
<dbReference type="InterPro" id="IPR008978">
    <property type="entry name" value="HSP20-like_chaperone"/>
</dbReference>
<dbReference type="InterPro" id="IPR035437">
    <property type="entry name" value="SNase_OB-fold_sf"/>
</dbReference>
<dbReference type="SUPFAM" id="SSF63748">
    <property type="entry name" value="Tudor/PWWP/MBT"/>
    <property type="match status" value="2"/>
</dbReference>
<dbReference type="Gene3D" id="2.60.40.790">
    <property type="match status" value="1"/>
</dbReference>
<feature type="domain" description="CS" evidence="9">
    <location>
        <begin position="608"/>
        <end position="696"/>
    </location>
</feature>
<dbReference type="PROSITE" id="PS51203">
    <property type="entry name" value="CS"/>
    <property type="match status" value="1"/>
</dbReference>
<reference evidence="10 11" key="1">
    <citation type="submission" date="2019-08" db="EMBL/GenBank/DDBJ databases">
        <authorList>
            <person name="Alioto T."/>
            <person name="Alioto T."/>
            <person name="Gomez Garrido J."/>
        </authorList>
    </citation>
    <scope>NUCLEOTIDE SEQUENCE [LARGE SCALE GENOMIC DNA]</scope>
</reference>
<dbReference type="PANTHER" id="PTHR22655">
    <property type="entry name" value="ATP-DEPENDENT RNA HELICASE TDRD12-RELATED"/>
    <property type="match status" value="1"/>
</dbReference>
<keyword evidence="4" id="KW-0378">Hydrolase</keyword>
<dbReference type="InterPro" id="IPR007052">
    <property type="entry name" value="CS_dom"/>
</dbReference>
<protein>
    <recommendedName>
        <fullName evidence="1">RNA helicase</fullName>
        <ecNumber evidence="1">3.6.4.13</ecNumber>
    </recommendedName>
</protein>
<evidence type="ECO:0000256" key="3">
    <source>
        <dbReference type="ARBA" id="ARBA00022741"/>
    </source>
</evidence>
<accession>A0A5E4N9A1</accession>
<name>A0A5E4N9A1_9HEMI</name>
<dbReference type="InterPro" id="IPR002999">
    <property type="entry name" value="Tudor"/>
</dbReference>
<sequence>MFNFIKLPFTEKKEKIVRPFLCDQIKQFGFCEGPCLERHTLCKILDKECLNIPHYCFISIQLTKVLSAQRFYGRISKYSTMEDPINDKNWINIDDSFDKIKEELKNVGSTPGTKIPHKNPMIGEMVMIETENCELFRAVVLDTFYNWFTFKVKVNLIDYGYVKEIVSNNVFILPNHLKQYCPVTVEIILSSIIPVEGKNWKTTTTNTVCSLLEPVILEGLECICKVELILGITLWIDTMIVKNCIKCSHFTCSLYKKKSPLLLPRELIDHNLASKTNSKLIDKIKYLNKDVHVWKEEKPLVVVRKSDNLISLFSCEGPKVDENDTVKIQWAHLSKNILYDVLVNYIEDPAHILISNLQFNDRVNALQKDIDEAINNKSVEYLTNATVGTICLAMSHADENKYNRSIIKQINNETAEVLYLDYGDFYSLDVKHLLTIPSKLISKLPFQVIECKLSGFNDILDGDILNHFNDNFMEITSSPICLKVLSSFGDAKFTGGNCYEVVLFNKDINVNVKMAEQYNVYVDNNQIKKISKLNYESVYEDDKKELDGEIKLLESLLKMSIEKKEQQIMSNSNNISENNIIVDKKQNIKSKKHVKIENKYCIDCNVTPVIPQCFWHQDNTYVFIKLNILSVKNYNISHTMENITISIETNSVFYCLTVQLYAYIVENSVTCHVDFDGIRIKAEKNLKIKYQWPRIMKCSKRHKYMIYNIEHINEHMNWNLMLRMLNKYKMLALDQPLHSVNNYCSDYNDSDGSDTEQNMIYED</sequence>
<evidence type="ECO:0000256" key="4">
    <source>
        <dbReference type="ARBA" id="ARBA00022801"/>
    </source>
</evidence>
<comment type="catalytic activity">
    <reaction evidence="7">
        <text>ATP + H2O = ADP + phosphate + H(+)</text>
        <dbReference type="Rhea" id="RHEA:13065"/>
        <dbReference type="ChEBI" id="CHEBI:15377"/>
        <dbReference type="ChEBI" id="CHEBI:15378"/>
        <dbReference type="ChEBI" id="CHEBI:30616"/>
        <dbReference type="ChEBI" id="CHEBI:43474"/>
        <dbReference type="ChEBI" id="CHEBI:456216"/>
        <dbReference type="EC" id="3.6.4.13"/>
    </reaction>
</comment>
<organism evidence="10 11">
    <name type="scientific">Cinara cedri</name>
    <dbReference type="NCBI Taxonomy" id="506608"/>
    <lineage>
        <taxon>Eukaryota</taxon>
        <taxon>Metazoa</taxon>
        <taxon>Ecdysozoa</taxon>
        <taxon>Arthropoda</taxon>
        <taxon>Hexapoda</taxon>
        <taxon>Insecta</taxon>
        <taxon>Pterygota</taxon>
        <taxon>Neoptera</taxon>
        <taxon>Paraneoptera</taxon>
        <taxon>Hemiptera</taxon>
        <taxon>Sternorrhyncha</taxon>
        <taxon>Aphidomorpha</taxon>
        <taxon>Aphidoidea</taxon>
        <taxon>Aphididae</taxon>
        <taxon>Lachninae</taxon>
        <taxon>Cinara</taxon>
    </lineage>
</organism>
<dbReference type="GO" id="GO:0003724">
    <property type="term" value="F:RNA helicase activity"/>
    <property type="evidence" value="ECO:0007669"/>
    <property type="project" value="UniProtKB-EC"/>
</dbReference>
<evidence type="ECO:0000256" key="7">
    <source>
        <dbReference type="ARBA" id="ARBA00047984"/>
    </source>
</evidence>
<dbReference type="SUPFAM" id="SSF49764">
    <property type="entry name" value="HSP20-like chaperones"/>
    <property type="match status" value="1"/>
</dbReference>
<dbReference type="Pfam" id="PF00567">
    <property type="entry name" value="TUDOR"/>
    <property type="match status" value="1"/>
</dbReference>
<evidence type="ECO:0000256" key="6">
    <source>
        <dbReference type="ARBA" id="ARBA00022840"/>
    </source>
</evidence>
<evidence type="ECO:0000256" key="1">
    <source>
        <dbReference type="ARBA" id="ARBA00012552"/>
    </source>
</evidence>
<evidence type="ECO:0000256" key="5">
    <source>
        <dbReference type="ARBA" id="ARBA00022806"/>
    </source>
</evidence>
<dbReference type="EMBL" id="CABPRJ010001918">
    <property type="protein sequence ID" value="VVC41358.1"/>
    <property type="molecule type" value="Genomic_DNA"/>
</dbReference>
<keyword evidence="3" id="KW-0547">Nucleotide-binding</keyword>
<keyword evidence="6" id="KW-0067">ATP-binding</keyword>
<dbReference type="Proteomes" id="UP000325440">
    <property type="component" value="Unassembled WGS sequence"/>
</dbReference>
<keyword evidence="5" id="KW-0347">Helicase</keyword>
<dbReference type="PROSITE" id="PS50304">
    <property type="entry name" value="TUDOR"/>
    <property type="match status" value="1"/>
</dbReference>
<dbReference type="GO" id="GO:0005524">
    <property type="term" value="F:ATP binding"/>
    <property type="evidence" value="ECO:0007669"/>
    <property type="project" value="UniProtKB-KW"/>
</dbReference>
<dbReference type="GO" id="GO:0016787">
    <property type="term" value="F:hydrolase activity"/>
    <property type="evidence" value="ECO:0007669"/>
    <property type="project" value="UniProtKB-KW"/>
</dbReference>
<evidence type="ECO:0000313" key="10">
    <source>
        <dbReference type="EMBL" id="VVC41358.1"/>
    </source>
</evidence>
<dbReference type="Gene3D" id="2.40.50.90">
    <property type="match status" value="1"/>
</dbReference>
<dbReference type="GO" id="GO:0042078">
    <property type="term" value="P:germ-line stem cell division"/>
    <property type="evidence" value="ECO:0007669"/>
    <property type="project" value="TreeGrafter"/>
</dbReference>
<gene>
    <name evidence="10" type="ORF">CINCED_3A016397</name>
</gene>
<keyword evidence="11" id="KW-1185">Reference proteome</keyword>
<dbReference type="AlphaFoldDB" id="A0A5E4N9A1"/>
<proteinExistence type="predicted"/>
<dbReference type="EC" id="3.6.4.13" evidence="1"/>
<dbReference type="OrthoDB" id="249932at2759"/>
<evidence type="ECO:0000256" key="2">
    <source>
        <dbReference type="ARBA" id="ARBA00022737"/>
    </source>
</evidence>
<dbReference type="PANTHER" id="PTHR22655:SF2">
    <property type="entry name" value="ATP-DEPENDENT RNA HELICASE TDRD12-RELATED"/>
    <property type="match status" value="1"/>
</dbReference>
<dbReference type="SMART" id="SM00333">
    <property type="entry name" value="TUDOR"/>
    <property type="match status" value="2"/>
</dbReference>
<keyword evidence="2" id="KW-0677">Repeat</keyword>
<feature type="domain" description="Tudor" evidence="8">
    <location>
        <begin position="384"/>
        <end position="443"/>
    </location>
</feature>
<evidence type="ECO:0000313" key="11">
    <source>
        <dbReference type="Proteomes" id="UP000325440"/>
    </source>
</evidence>
<dbReference type="GO" id="GO:0005737">
    <property type="term" value="C:cytoplasm"/>
    <property type="evidence" value="ECO:0007669"/>
    <property type="project" value="UniProtKB-ARBA"/>
</dbReference>
<evidence type="ECO:0000259" key="8">
    <source>
        <dbReference type="PROSITE" id="PS50304"/>
    </source>
</evidence>